<dbReference type="PRINTS" id="PR00480">
    <property type="entry name" value="ASTACIN"/>
</dbReference>
<sequence length="74" mass="8284">CSAGPLGYPENEKAFMNLGSCSDISRLGSVIHELGHVLGMVHTQMRGDRNNYLNMIYDNIKPTTLKNFAVRHYS</sequence>
<evidence type="ECO:0000313" key="4">
    <source>
        <dbReference type="EMBL" id="EER09118.1"/>
    </source>
</evidence>
<keyword evidence="1 2" id="KW-0482">Metalloprotease</keyword>
<dbReference type="PANTHER" id="PTHR10127:SF850">
    <property type="entry name" value="METALLOENDOPEPTIDASE"/>
    <property type="match status" value="1"/>
</dbReference>
<dbReference type="GO" id="GO:0008270">
    <property type="term" value="F:zinc ion binding"/>
    <property type="evidence" value="ECO:0007669"/>
    <property type="project" value="UniProtKB-UniRule"/>
</dbReference>
<dbReference type="InterPro" id="IPR001506">
    <property type="entry name" value="Peptidase_M12A"/>
</dbReference>
<evidence type="ECO:0000256" key="1">
    <source>
        <dbReference type="PROSITE-ProRule" id="PRU01211"/>
    </source>
</evidence>
<dbReference type="GeneID" id="9065289"/>
<accession>C5L2A6</accession>
<dbReference type="PANTHER" id="PTHR10127">
    <property type="entry name" value="DISCOIDIN, CUB, EGF, LAMININ , AND ZINC METALLOPROTEASE DOMAIN CONTAINING"/>
    <property type="match status" value="1"/>
</dbReference>
<feature type="domain" description="Peptidase M12A" evidence="3">
    <location>
        <begin position="1"/>
        <end position="74"/>
    </location>
</feature>
<dbReference type="EC" id="3.4.24.-" evidence="2"/>
<dbReference type="GO" id="GO:0006508">
    <property type="term" value="P:proteolysis"/>
    <property type="evidence" value="ECO:0007669"/>
    <property type="project" value="UniProtKB-KW"/>
</dbReference>
<feature type="binding site" evidence="1">
    <location>
        <position position="36"/>
    </location>
    <ligand>
        <name>Zn(2+)</name>
        <dbReference type="ChEBI" id="CHEBI:29105"/>
        <note>catalytic</note>
    </ligand>
</feature>
<feature type="binding site" evidence="1">
    <location>
        <position position="42"/>
    </location>
    <ligand>
        <name>Zn(2+)</name>
        <dbReference type="ChEBI" id="CHEBI:29105"/>
        <note>catalytic</note>
    </ligand>
</feature>
<feature type="active site" evidence="1">
    <location>
        <position position="33"/>
    </location>
</feature>
<dbReference type="RefSeq" id="XP_002777302.1">
    <property type="nucleotide sequence ID" value="XM_002777256.1"/>
</dbReference>
<evidence type="ECO:0000259" key="3">
    <source>
        <dbReference type="PROSITE" id="PS51864"/>
    </source>
</evidence>
<protein>
    <recommendedName>
        <fullName evidence="2">Metalloendopeptidase</fullName>
        <ecNumber evidence="2">3.4.24.-</ecNumber>
    </recommendedName>
</protein>
<dbReference type="GO" id="GO:0004222">
    <property type="term" value="F:metalloendopeptidase activity"/>
    <property type="evidence" value="ECO:0007669"/>
    <property type="project" value="UniProtKB-UniRule"/>
</dbReference>
<evidence type="ECO:0000313" key="5">
    <source>
        <dbReference type="Proteomes" id="UP000007800"/>
    </source>
</evidence>
<name>C5L2A6_PERM5</name>
<proteinExistence type="predicted"/>
<reference evidence="4 5" key="1">
    <citation type="submission" date="2008-07" db="EMBL/GenBank/DDBJ databases">
        <authorList>
            <person name="El-Sayed N."/>
            <person name="Caler E."/>
            <person name="Inman J."/>
            <person name="Amedeo P."/>
            <person name="Hass B."/>
            <person name="Wortman J."/>
        </authorList>
    </citation>
    <scope>NUCLEOTIDE SEQUENCE [LARGE SCALE GENOMIC DNA]</scope>
    <source>
        <strain evidence="5">ATCC 50983 / TXsc</strain>
    </source>
</reference>
<dbReference type="Proteomes" id="UP000007800">
    <property type="component" value="Unassembled WGS sequence"/>
</dbReference>
<organism evidence="5">
    <name type="scientific">Perkinsus marinus (strain ATCC 50983 / TXsc)</name>
    <dbReference type="NCBI Taxonomy" id="423536"/>
    <lineage>
        <taxon>Eukaryota</taxon>
        <taxon>Sar</taxon>
        <taxon>Alveolata</taxon>
        <taxon>Perkinsozoa</taxon>
        <taxon>Perkinsea</taxon>
        <taxon>Perkinsida</taxon>
        <taxon>Perkinsidae</taxon>
        <taxon>Perkinsus</taxon>
    </lineage>
</organism>
<dbReference type="PROSITE" id="PS51864">
    <property type="entry name" value="ASTACIN"/>
    <property type="match status" value="1"/>
</dbReference>
<keyword evidence="1 2" id="KW-0645">Protease</keyword>
<dbReference type="Pfam" id="PF01400">
    <property type="entry name" value="Astacin"/>
    <property type="match status" value="1"/>
</dbReference>
<dbReference type="InterPro" id="IPR024079">
    <property type="entry name" value="MetalloPept_cat_dom_sf"/>
</dbReference>
<dbReference type="Gene3D" id="3.40.390.10">
    <property type="entry name" value="Collagenase (Catalytic Domain)"/>
    <property type="match status" value="1"/>
</dbReference>
<comment type="cofactor">
    <cofactor evidence="1 2">
        <name>Zn(2+)</name>
        <dbReference type="ChEBI" id="CHEBI:29105"/>
    </cofactor>
    <text evidence="1 2">Binds 1 zinc ion per subunit.</text>
</comment>
<feature type="binding site" evidence="1">
    <location>
        <position position="32"/>
    </location>
    <ligand>
        <name>Zn(2+)</name>
        <dbReference type="ChEBI" id="CHEBI:29105"/>
        <note>catalytic</note>
    </ligand>
</feature>
<dbReference type="InParanoid" id="C5L2A6"/>
<comment type="caution">
    <text evidence="1">Lacks conserved residue(s) required for the propagation of feature annotation.</text>
</comment>
<dbReference type="OrthoDB" id="407804at2759"/>
<keyword evidence="1 2" id="KW-0862">Zinc</keyword>
<keyword evidence="1 2" id="KW-0378">Hydrolase</keyword>
<evidence type="ECO:0000256" key="2">
    <source>
        <dbReference type="RuleBase" id="RU361183"/>
    </source>
</evidence>
<dbReference type="AlphaFoldDB" id="C5L2A6"/>
<dbReference type="EMBL" id="GG678581">
    <property type="protein sequence ID" value="EER09118.1"/>
    <property type="molecule type" value="Genomic_DNA"/>
</dbReference>
<keyword evidence="5" id="KW-1185">Reference proteome</keyword>
<keyword evidence="1 2" id="KW-0479">Metal-binding</keyword>
<dbReference type="SUPFAM" id="SSF55486">
    <property type="entry name" value="Metalloproteases ('zincins'), catalytic domain"/>
    <property type="match status" value="1"/>
</dbReference>
<gene>
    <name evidence="4" type="ORF">Pmar_PMAR024142</name>
</gene>
<feature type="non-terminal residue" evidence="4">
    <location>
        <position position="1"/>
    </location>
</feature>
<feature type="non-terminal residue" evidence="4">
    <location>
        <position position="74"/>
    </location>
</feature>